<evidence type="ECO:0000256" key="1">
    <source>
        <dbReference type="SAM" id="Phobius"/>
    </source>
</evidence>
<feature type="transmembrane region" description="Helical" evidence="1">
    <location>
        <begin position="12"/>
        <end position="34"/>
    </location>
</feature>
<reference evidence="2 3" key="1">
    <citation type="submission" date="2017-05" db="EMBL/GenBank/DDBJ databases">
        <authorList>
            <person name="Varghese N."/>
            <person name="Submissions S."/>
        </authorList>
    </citation>
    <scope>NUCLEOTIDE SEQUENCE [LARGE SCALE GENOMIC DNA]</scope>
    <source>
        <strain evidence="2 3">DSM 29734</strain>
    </source>
</reference>
<dbReference type="Proteomes" id="UP001157961">
    <property type="component" value="Unassembled WGS sequence"/>
</dbReference>
<protein>
    <recommendedName>
        <fullName evidence="4">DUF192 domain-containing protein</fullName>
    </recommendedName>
</protein>
<keyword evidence="1" id="KW-1133">Transmembrane helix</keyword>
<name>A0ABY1P935_9RHOB</name>
<comment type="caution">
    <text evidence="2">The sequence shown here is derived from an EMBL/GenBank/DDBJ whole genome shotgun (WGS) entry which is preliminary data.</text>
</comment>
<evidence type="ECO:0000313" key="2">
    <source>
        <dbReference type="EMBL" id="SMP28768.1"/>
    </source>
</evidence>
<dbReference type="EMBL" id="FXTY01000006">
    <property type="protein sequence ID" value="SMP28768.1"/>
    <property type="molecule type" value="Genomic_DNA"/>
</dbReference>
<keyword evidence="1" id="KW-0472">Membrane</keyword>
<organism evidence="2 3">
    <name type="scientific">Shimia sagamensis</name>
    <dbReference type="NCBI Taxonomy" id="1566352"/>
    <lineage>
        <taxon>Bacteria</taxon>
        <taxon>Pseudomonadati</taxon>
        <taxon>Pseudomonadota</taxon>
        <taxon>Alphaproteobacteria</taxon>
        <taxon>Rhodobacterales</taxon>
        <taxon>Roseobacteraceae</taxon>
    </lineage>
</organism>
<keyword evidence="3" id="KW-1185">Reference proteome</keyword>
<sequence length="174" mass="19040">MGKRGFGKRLTLFGAGHWIGVGIFGLLAGLVISLPAQAEDACLEDSLLIRGDFGQARFSVDVADTETERAQGLMNRSHMPSSAGMLFVYETTRSASFWMRNTLIPLDMLFADEHGVVQHIHSNAIPLDETPIFGGDEVRYVLEINGGLAAAMGISVGSEMRHKNFLQEIANWRC</sequence>
<dbReference type="Gene3D" id="2.60.120.1140">
    <property type="entry name" value="Protein of unknown function DUF192"/>
    <property type="match status" value="1"/>
</dbReference>
<accession>A0ABY1P935</accession>
<dbReference type="PANTHER" id="PTHR37953:SF1">
    <property type="entry name" value="UPF0127 PROTEIN MJ1496"/>
    <property type="match status" value="1"/>
</dbReference>
<gene>
    <name evidence="2" type="ORF">SAMN06265373_10688</name>
</gene>
<dbReference type="InterPro" id="IPR003795">
    <property type="entry name" value="DUF192"/>
</dbReference>
<dbReference type="PANTHER" id="PTHR37953">
    <property type="entry name" value="UPF0127 PROTEIN MJ1496"/>
    <property type="match status" value="1"/>
</dbReference>
<evidence type="ECO:0008006" key="4">
    <source>
        <dbReference type="Google" id="ProtNLM"/>
    </source>
</evidence>
<dbReference type="InterPro" id="IPR038695">
    <property type="entry name" value="Saro_0823-like_sf"/>
</dbReference>
<dbReference type="Pfam" id="PF02643">
    <property type="entry name" value="DUF192"/>
    <property type="match status" value="1"/>
</dbReference>
<keyword evidence="1" id="KW-0812">Transmembrane</keyword>
<evidence type="ECO:0000313" key="3">
    <source>
        <dbReference type="Proteomes" id="UP001157961"/>
    </source>
</evidence>
<proteinExistence type="predicted"/>